<dbReference type="GO" id="GO:0015171">
    <property type="term" value="F:amino acid transmembrane transporter activity"/>
    <property type="evidence" value="ECO:0007669"/>
    <property type="project" value="TreeGrafter"/>
</dbReference>
<dbReference type="InterPro" id="IPR001123">
    <property type="entry name" value="LeuE-type"/>
</dbReference>
<dbReference type="STRING" id="1797291.A2V47_07060"/>
<dbReference type="GO" id="GO:0033228">
    <property type="term" value="P:cysteine export across plasma membrane"/>
    <property type="evidence" value="ECO:0007669"/>
    <property type="project" value="TreeGrafter"/>
</dbReference>
<keyword evidence="5 6" id="KW-0472">Membrane</keyword>
<reference evidence="7 8" key="1">
    <citation type="journal article" date="2016" name="Nat. Commun.">
        <title>Thousands of microbial genomes shed light on interconnected biogeochemical processes in an aquifer system.</title>
        <authorList>
            <person name="Anantharaman K."/>
            <person name="Brown C.T."/>
            <person name="Hug L.A."/>
            <person name="Sharon I."/>
            <person name="Castelle C.J."/>
            <person name="Probst A.J."/>
            <person name="Thomas B.C."/>
            <person name="Singh A."/>
            <person name="Wilkins M.J."/>
            <person name="Karaoz U."/>
            <person name="Brodie E.L."/>
            <person name="Williams K.H."/>
            <person name="Hubbard S.S."/>
            <person name="Banfield J.F."/>
        </authorList>
    </citation>
    <scope>NUCLEOTIDE SEQUENCE [LARGE SCALE GENOMIC DNA]</scope>
</reference>
<dbReference type="PANTHER" id="PTHR30086:SF20">
    <property type="entry name" value="ARGININE EXPORTER PROTEIN ARGO-RELATED"/>
    <property type="match status" value="1"/>
</dbReference>
<feature type="transmembrane region" description="Helical" evidence="6">
    <location>
        <begin position="180"/>
        <end position="200"/>
    </location>
</feature>
<dbReference type="GO" id="GO:0005886">
    <property type="term" value="C:plasma membrane"/>
    <property type="evidence" value="ECO:0007669"/>
    <property type="project" value="UniProtKB-SubCell"/>
</dbReference>
<organism evidence="7 8">
    <name type="scientific">Candidatus Sediminicultor quintus</name>
    <dbReference type="NCBI Taxonomy" id="1797291"/>
    <lineage>
        <taxon>Bacteria</taxon>
        <taxon>Pseudomonadati</taxon>
        <taxon>Atribacterota</taxon>
        <taxon>Candidatus Phoenicimicrobiia</taxon>
        <taxon>Candidatus Pheonicimicrobiales</taxon>
        <taxon>Candidatus Phoenicimicrobiaceae</taxon>
        <taxon>Candidatus Sediminicultor</taxon>
    </lineage>
</organism>
<feature type="transmembrane region" description="Helical" evidence="6">
    <location>
        <begin position="144"/>
        <end position="168"/>
    </location>
</feature>
<comment type="caution">
    <text evidence="7">The sequence shown here is derived from an EMBL/GenBank/DDBJ whole genome shotgun (WGS) entry which is preliminary data.</text>
</comment>
<evidence type="ECO:0000256" key="4">
    <source>
        <dbReference type="ARBA" id="ARBA00022989"/>
    </source>
</evidence>
<gene>
    <name evidence="7" type="ORF">A2V47_07060</name>
</gene>
<accession>A0A1F5AAS3</accession>
<feature type="transmembrane region" description="Helical" evidence="6">
    <location>
        <begin position="74"/>
        <end position="91"/>
    </location>
</feature>
<dbReference type="Proteomes" id="UP000177701">
    <property type="component" value="Unassembled WGS sequence"/>
</dbReference>
<evidence type="ECO:0000256" key="3">
    <source>
        <dbReference type="ARBA" id="ARBA00022692"/>
    </source>
</evidence>
<evidence type="ECO:0000256" key="2">
    <source>
        <dbReference type="ARBA" id="ARBA00022475"/>
    </source>
</evidence>
<dbReference type="AlphaFoldDB" id="A0A1F5AAS3"/>
<evidence type="ECO:0000256" key="5">
    <source>
        <dbReference type="ARBA" id="ARBA00023136"/>
    </source>
</evidence>
<keyword evidence="2" id="KW-1003">Cell membrane</keyword>
<feature type="transmembrane region" description="Helical" evidence="6">
    <location>
        <begin position="112"/>
        <end position="132"/>
    </location>
</feature>
<keyword evidence="3 6" id="KW-0812">Transmembrane</keyword>
<dbReference type="PANTHER" id="PTHR30086">
    <property type="entry name" value="ARGININE EXPORTER PROTEIN ARGO"/>
    <property type="match status" value="1"/>
</dbReference>
<dbReference type="Pfam" id="PF01810">
    <property type="entry name" value="LysE"/>
    <property type="match status" value="1"/>
</dbReference>
<comment type="subcellular location">
    <subcellularLocation>
        <location evidence="1">Cell membrane</location>
        <topology evidence="1">Multi-pass membrane protein</topology>
    </subcellularLocation>
</comment>
<evidence type="ECO:0000313" key="8">
    <source>
        <dbReference type="Proteomes" id="UP000177701"/>
    </source>
</evidence>
<evidence type="ECO:0000256" key="6">
    <source>
        <dbReference type="SAM" id="Phobius"/>
    </source>
</evidence>
<keyword evidence="4 6" id="KW-1133">Transmembrane helix</keyword>
<proteinExistence type="predicted"/>
<evidence type="ECO:0000256" key="1">
    <source>
        <dbReference type="ARBA" id="ARBA00004651"/>
    </source>
</evidence>
<sequence>MNLIDFGVLIPFVLITTFTPGPNNLSCASMSINFGIKKTMNYIYGVVTGFFLLLLLCGLFSNLLFTAIPSVEPIMRWIGAAYILYLAYGTFKASFSFQEKSNQYLWGFYKGVLLQFINPKGIIYGLTLYSVFLNPLIGNPFYIILFSLGFALIGLCAVLTWALFGAMINQYLHHVKLRMIINSILSLLLAYTAVKISGMIS</sequence>
<name>A0A1F5AAS3_9BACT</name>
<evidence type="ECO:0000313" key="7">
    <source>
        <dbReference type="EMBL" id="OGD15641.1"/>
    </source>
</evidence>
<feature type="transmembrane region" description="Helical" evidence="6">
    <location>
        <begin position="42"/>
        <end position="68"/>
    </location>
</feature>
<evidence type="ECO:0008006" key="9">
    <source>
        <dbReference type="Google" id="ProtNLM"/>
    </source>
</evidence>
<dbReference type="EMBL" id="MEYH01000051">
    <property type="protein sequence ID" value="OGD15641.1"/>
    <property type="molecule type" value="Genomic_DNA"/>
</dbReference>
<protein>
    <recommendedName>
        <fullName evidence="9">Lysine transporter LysE</fullName>
    </recommendedName>
</protein>